<evidence type="ECO:0000256" key="1">
    <source>
        <dbReference type="SAM" id="MobiDB-lite"/>
    </source>
</evidence>
<accession>A0A1D6HFE6</accession>
<feature type="compositionally biased region" description="Low complexity" evidence="1">
    <location>
        <begin position="1"/>
        <end position="11"/>
    </location>
</feature>
<dbReference type="IntAct" id="A0A1D6HFE6">
    <property type="interactions" value="1"/>
</dbReference>
<dbReference type="AlphaFoldDB" id="A0A1D6HFE6"/>
<dbReference type="EMBL" id="CM000781">
    <property type="protein sequence ID" value="AQK73363.1"/>
    <property type="molecule type" value="Genomic_DNA"/>
</dbReference>
<feature type="compositionally biased region" description="Polar residues" evidence="1">
    <location>
        <begin position="225"/>
        <end position="234"/>
    </location>
</feature>
<feature type="region of interest" description="Disordered" evidence="1">
    <location>
        <begin position="1"/>
        <end position="52"/>
    </location>
</feature>
<gene>
    <name evidence="2" type="ORF">ZEAMMB73_Zm00001d017523</name>
</gene>
<sequence>MAAPTAAVDTAAPPPPPSAEAAAAPVLDQKVSPAAAPQPDAPAPAPAPKKRKLEEAGFHTSEYYKIRAVVADLRVRFVQVHEATDFRNTDAAREIMRGWSHRDFIKLSAYTWWCHTHDEDETFCEINVVMDLSKKMRLKLGATSEPVKPLEKPSVGLVKDELVKPSEKPSSGPVTGEPVKPPEKPSAGPVKDEPMKPSEKPSAEPVKNEPSEPALAGENNRAPRVSQTTSSPNNAGIDAPVVKHDNSEARK</sequence>
<organism evidence="2">
    <name type="scientific">Zea mays</name>
    <name type="common">Maize</name>
    <dbReference type="NCBI Taxonomy" id="4577"/>
    <lineage>
        <taxon>Eukaryota</taxon>
        <taxon>Viridiplantae</taxon>
        <taxon>Streptophyta</taxon>
        <taxon>Embryophyta</taxon>
        <taxon>Tracheophyta</taxon>
        <taxon>Spermatophyta</taxon>
        <taxon>Magnoliopsida</taxon>
        <taxon>Liliopsida</taxon>
        <taxon>Poales</taxon>
        <taxon>Poaceae</taxon>
        <taxon>PACMAD clade</taxon>
        <taxon>Panicoideae</taxon>
        <taxon>Andropogonodae</taxon>
        <taxon>Andropogoneae</taxon>
        <taxon>Tripsacinae</taxon>
        <taxon>Zea</taxon>
    </lineage>
</organism>
<dbReference type="PANTHER" id="PTHR35459:SF5">
    <property type="entry name" value="OS02G0664700 PROTEIN"/>
    <property type="match status" value="1"/>
</dbReference>
<evidence type="ECO:0000313" key="2">
    <source>
        <dbReference type="EMBL" id="AQK73363.1"/>
    </source>
</evidence>
<feature type="compositionally biased region" description="Basic and acidic residues" evidence="1">
    <location>
        <begin position="158"/>
        <end position="167"/>
    </location>
</feature>
<feature type="compositionally biased region" description="Basic and acidic residues" evidence="1">
    <location>
        <begin position="241"/>
        <end position="251"/>
    </location>
</feature>
<feature type="compositionally biased region" description="Basic and acidic residues" evidence="1">
    <location>
        <begin position="190"/>
        <end position="210"/>
    </location>
</feature>
<feature type="region of interest" description="Disordered" evidence="1">
    <location>
        <begin position="158"/>
        <end position="251"/>
    </location>
</feature>
<dbReference type="PANTHER" id="PTHR35459">
    <property type="entry name" value="T1N6.14 PROTEIN"/>
    <property type="match status" value="1"/>
</dbReference>
<reference evidence="2" key="1">
    <citation type="submission" date="2015-12" db="EMBL/GenBank/DDBJ databases">
        <title>Update maize B73 reference genome by single molecule sequencing technologies.</title>
        <authorList>
            <consortium name="Maize Genome Sequencing Project"/>
            <person name="Ware D."/>
        </authorList>
    </citation>
    <scope>NUCLEOTIDE SEQUENCE</scope>
    <source>
        <tissue evidence="2">Seedling</tissue>
    </source>
</reference>
<dbReference type="STRING" id="4577.A0A1D6HFE6"/>
<name>A0A1D6HFE6_MAIZE</name>
<proteinExistence type="predicted"/>
<dbReference type="OMA" id="CHTHDED"/>
<dbReference type="InParanoid" id="A0A1D6HFE6"/>
<dbReference type="ExpressionAtlas" id="A0A1D6HFE6">
    <property type="expression patterns" value="baseline"/>
</dbReference>
<protein>
    <submittedName>
        <fullName evidence="2">Uncharacterized protein</fullName>
    </submittedName>
</protein>